<name>A0AAE1GTM7_9NEOP</name>
<dbReference type="GO" id="GO:0016301">
    <property type="term" value="F:kinase activity"/>
    <property type="evidence" value="ECO:0007669"/>
    <property type="project" value="UniProtKB-KW"/>
</dbReference>
<dbReference type="EMBL" id="JAHWGI010000064">
    <property type="protein sequence ID" value="KAK3908581.1"/>
    <property type="molecule type" value="Genomic_DNA"/>
</dbReference>
<accession>A0AAE1GTM7</accession>
<keyword evidence="2" id="KW-0808">Transferase</keyword>
<evidence type="ECO:0000313" key="3">
    <source>
        <dbReference type="Proteomes" id="UP001219518"/>
    </source>
</evidence>
<dbReference type="Proteomes" id="UP001219518">
    <property type="component" value="Unassembled WGS sequence"/>
</dbReference>
<evidence type="ECO:0000256" key="1">
    <source>
        <dbReference type="SAM" id="MobiDB-lite"/>
    </source>
</evidence>
<organism evidence="2 3">
    <name type="scientific">Frankliniella fusca</name>
    <dbReference type="NCBI Taxonomy" id="407009"/>
    <lineage>
        <taxon>Eukaryota</taxon>
        <taxon>Metazoa</taxon>
        <taxon>Ecdysozoa</taxon>
        <taxon>Arthropoda</taxon>
        <taxon>Hexapoda</taxon>
        <taxon>Insecta</taxon>
        <taxon>Pterygota</taxon>
        <taxon>Neoptera</taxon>
        <taxon>Paraneoptera</taxon>
        <taxon>Thysanoptera</taxon>
        <taxon>Terebrantia</taxon>
        <taxon>Thripoidea</taxon>
        <taxon>Thripidae</taxon>
        <taxon>Frankliniella</taxon>
    </lineage>
</organism>
<comment type="caution">
    <text evidence="2">The sequence shown here is derived from an EMBL/GenBank/DDBJ whole genome shotgun (WGS) entry which is preliminary data.</text>
</comment>
<reference evidence="2" key="1">
    <citation type="submission" date="2021-07" db="EMBL/GenBank/DDBJ databases">
        <authorList>
            <person name="Catto M.A."/>
            <person name="Jacobson A."/>
            <person name="Kennedy G."/>
            <person name="Labadie P."/>
            <person name="Hunt B.G."/>
            <person name="Srinivasan R."/>
        </authorList>
    </citation>
    <scope>NUCLEOTIDE SEQUENCE</scope>
    <source>
        <strain evidence="2">PL_HMW_Pooled</strain>
        <tissue evidence="2">Head</tissue>
    </source>
</reference>
<evidence type="ECO:0000313" key="2">
    <source>
        <dbReference type="EMBL" id="KAK3908581.1"/>
    </source>
</evidence>
<feature type="region of interest" description="Disordered" evidence="1">
    <location>
        <begin position="264"/>
        <end position="284"/>
    </location>
</feature>
<proteinExistence type="predicted"/>
<feature type="compositionally biased region" description="Polar residues" evidence="1">
    <location>
        <begin position="106"/>
        <end position="118"/>
    </location>
</feature>
<keyword evidence="2" id="KW-0418">Kinase</keyword>
<reference evidence="2" key="2">
    <citation type="journal article" date="2023" name="BMC Genomics">
        <title>Pest status, molecular evolution, and epigenetic factors derived from the genome assembly of Frankliniella fusca, a thysanopteran phytovirus vector.</title>
        <authorList>
            <person name="Catto M.A."/>
            <person name="Labadie P.E."/>
            <person name="Jacobson A.L."/>
            <person name="Kennedy G.G."/>
            <person name="Srinivasan R."/>
            <person name="Hunt B.G."/>
        </authorList>
    </citation>
    <scope>NUCLEOTIDE SEQUENCE</scope>
    <source>
        <strain evidence="2">PL_HMW_Pooled</strain>
    </source>
</reference>
<sequence>MNDDLRQLLEAWATPEEYVEKLKDQEIWSLEHLEVLDKPSVDAIFDKVGPRLLFQKKLSKWQEDREALAVNNKETINGTGETFIAEVLPNGTVIANQNVVVVQTPEATTSADGANDTTGRALGPDETQEREQAPDFNETSPRPSAKRAGERPSLYDLDLARLCGSCVNGKCVLRYYKLNSDLNDANRNLLADVILNDYLKDDPDKRLPKDVEIAMAECVLSMFTSEKREVWISPDCKSRSSAAGRGKILSRYYDIRRKMNKSGLLTKSTSTNERADSFSDEDENENIDEELKDNLLWLQNNKQPWTKVNLLWNSTSKHRMRSLVSGTVPVATYLTKYPALQDPSGYLLLSTDFDVKYPNSGMSLFTEWPMLAAFIETIAPKPEDIKESLTEEGRKIRTIHTIPYLFPVITCAKKGKRQWRPSRQESADALMLHVKCIGDISISLANRAKDKYEPYNLSLGPQAIVVGPDLDNVSKSFVRINSTMYEVENPLKALDITFKAMHALDCKYHKESLREWLFLEKAVYKINADKPEGRITTAWKSFTDFKKKN</sequence>
<protein>
    <submittedName>
        <fullName evidence="2">Carbon catabolite-derepressing protein kinase</fullName>
    </submittedName>
</protein>
<gene>
    <name evidence="2" type="ORF">KUF71_003393</name>
</gene>
<keyword evidence="3" id="KW-1185">Reference proteome</keyword>
<dbReference type="AlphaFoldDB" id="A0AAE1GTM7"/>
<feature type="region of interest" description="Disordered" evidence="1">
    <location>
        <begin position="106"/>
        <end position="150"/>
    </location>
</feature>